<comment type="similarity">
    <text evidence="5">Belongs to the metallo-dependent hydrolases superfamily. Phosphotriesterase family.</text>
</comment>
<comment type="cofactor">
    <cofactor evidence="4">
        <name>a divalent metal cation</name>
        <dbReference type="ChEBI" id="CHEBI:60240"/>
    </cofactor>
    <text evidence="4">Binds 2 divalent metal cations per subunit.</text>
</comment>
<dbReference type="InterPro" id="IPR017947">
    <property type="entry name" value="AryldialkylPase_Zn-BS"/>
</dbReference>
<dbReference type="PANTHER" id="PTHR10819:SF3">
    <property type="entry name" value="PHOSPHOTRIESTERASE-RELATED PROTEIN"/>
    <property type="match status" value="1"/>
</dbReference>
<dbReference type="Proteomes" id="UP000000845">
    <property type="component" value="Chromosome"/>
</dbReference>
<organism evidence="6 7">
    <name type="scientific">Sebaldella termitidis (strain ATCC 33386 / NCTC 11300)</name>
    <dbReference type="NCBI Taxonomy" id="526218"/>
    <lineage>
        <taxon>Bacteria</taxon>
        <taxon>Fusobacteriati</taxon>
        <taxon>Fusobacteriota</taxon>
        <taxon>Fusobacteriia</taxon>
        <taxon>Fusobacteriales</taxon>
        <taxon>Leptotrichiaceae</taxon>
        <taxon>Sebaldella</taxon>
    </lineage>
</organism>
<dbReference type="Gene3D" id="3.20.20.140">
    <property type="entry name" value="Metal-dependent hydrolases"/>
    <property type="match status" value="1"/>
</dbReference>
<dbReference type="AlphaFoldDB" id="D1AKT6"/>
<reference evidence="7" key="1">
    <citation type="submission" date="2009-09" db="EMBL/GenBank/DDBJ databases">
        <title>The complete chromosome of Sebaldella termitidis ATCC 33386.</title>
        <authorList>
            <consortium name="US DOE Joint Genome Institute (JGI-PGF)"/>
            <person name="Lucas S."/>
            <person name="Copeland A."/>
            <person name="Lapidus A."/>
            <person name="Glavina del Rio T."/>
            <person name="Dalin E."/>
            <person name="Tice H."/>
            <person name="Bruce D."/>
            <person name="Goodwin L."/>
            <person name="Pitluck S."/>
            <person name="Kyrpides N."/>
            <person name="Mavromatis K."/>
            <person name="Ivanova N."/>
            <person name="Mikhailova N."/>
            <person name="Sims D."/>
            <person name="Meincke L."/>
            <person name="Brettin T."/>
            <person name="Detter J.C."/>
            <person name="Han C."/>
            <person name="Larimer F."/>
            <person name="Land M."/>
            <person name="Hauser L."/>
            <person name="Markowitz V."/>
            <person name="Cheng J.F."/>
            <person name="Hugenholtz P."/>
            <person name="Woyke T."/>
            <person name="Wu D."/>
            <person name="Eisen J.A."/>
        </authorList>
    </citation>
    <scope>NUCLEOTIDE SEQUENCE [LARGE SCALE GENOMIC DNA]</scope>
    <source>
        <strain evidence="7">ATCC 33386 / NCTC 11300</strain>
    </source>
</reference>
<feature type="binding site" evidence="4">
    <location>
        <position position="196"/>
    </location>
    <ligand>
        <name>Zn(2+)</name>
        <dbReference type="ChEBI" id="CHEBI:29105"/>
        <label>2</label>
    </ligand>
</feature>
<name>D1AKT6_SEBTE</name>
<evidence type="ECO:0000313" key="6">
    <source>
        <dbReference type="EMBL" id="ACZ07102.1"/>
    </source>
</evidence>
<gene>
    <name evidence="6" type="ordered locus">Sterm_0217</name>
</gene>
<evidence type="ECO:0000256" key="1">
    <source>
        <dbReference type="ARBA" id="ARBA00022723"/>
    </source>
</evidence>
<dbReference type="GO" id="GO:0016788">
    <property type="term" value="F:hydrolase activity, acting on ester bonds"/>
    <property type="evidence" value="ECO:0007669"/>
    <property type="project" value="InterPro"/>
</dbReference>
<feature type="binding site" evidence="4">
    <location>
        <position position="24"/>
    </location>
    <ligand>
        <name>Zn(2+)</name>
        <dbReference type="ChEBI" id="CHEBI:29105"/>
        <label>1</label>
    </ligand>
</feature>
<dbReference type="EMBL" id="CP001739">
    <property type="protein sequence ID" value="ACZ07102.1"/>
    <property type="molecule type" value="Genomic_DNA"/>
</dbReference>
<dbReference type="GO" id="GO:0008270">
    <property type="term" value="F:zinc ion binding"/>
    <property type="evidence" value="ECO:0007669"/>
    <property type="project" value="InterPro"/>
</dbReference>
<dbReference type="InterPro" id="IPR032466">
    <property type="entry name" value="Metal_Hydrolase"/>
</dbReference>
<feature type="binding site" description="via carbamate group" evidence="4">
    <location>
        <position position="135"/>
    </location>
    <ligand>
        <name>Zn(2+)</name>
        <dbReference type="ChEBI" id="CHEBI:29105"/>
        <label>1</label>
    </ligand>
</feature>
<dbReference type="RefSeq" id="WP_012859701.1">
    <property type="nucleotide sequence ID" value="NC_013517.1"/>
</dbReference>
<evidence type="ECO:0000256" key="4">
    <source>
        <dbReference type="PIRSR" id="PIRSR601559-51"/>
    </source>
</evidence>
<reference evidence="6 7" key="2">
    <citation type="journal article" date="2010" name="Stand. Genomic Sci.">
        <title>Complete genome sequence of Sebaldella termitidis type strain (NCTC 11300).</title>
        <authorList>
            <person name="Harmon-Smith M."/>
            <person name="Celia L."/>
            <person name="Chertkov O."/>
            <person name="Lapidus A."/>
            <person name="Copeland A."/>
            <person name="Glavina Del Rio T."/>
            <person name="Nolan M."/>
            <person name="Lucas S."/>
            <person name="Tice H."/>
            <person name="Cheng J.F."/>
            <person name="Han C."/>
            <person name="Detter J.C."/>
            <person name="Bruce D."/>
            <person name="Goodwin L."/>
            <person name="Pitluck S."/>
            <person name="Pati A."/>
            <person name="Liolios K."/>
            <person name="Ivanova N."/>
            <person name="Mavromatis K."/>
            <person name="Mikhailova N."/>
            <person name="Chen A."/>
            <person name="Palaniappan K."/>
            <person name="Land M."/>
            <person name="Hauser L."/>
            <person name="Chang Y.J."/>
            <person name="Jeffries C.D."/>
            <person name="Brettin T."/>
            <person name="Goker M."/>
            <person name="Beck B."/>
            <person name="Bristow J."/>
            <person name="Eisen J.A."/>
            <person name="Markowitz V."/>
            <person name="Hugenholtz P."/>
            <person name="Kyrpides N.C."/>
            <person name="Klenk H.P."/>
            <person name="Chen F."/>
        </authorList>
    </citation>
    <scope>NUCLEOTIDE SEQUENCE [LARGE SCALE GENOMIC DNA]</scope>
    <source>
        <strain evidence="7">ATCC 33386 / NCTC 11300</strain>
    </source>
</reference>
<protein>
    <submittedName>
        <fullName evidence="6">Aryldialkylphosphatase</fullName>
    </submittedName>
</protein>
<evidence type="ECO:0000256" key="3">
    <source>
        <dbReference type="PIRSR" id="PIRSR601559-50"/>
    </source>
</evidence>
<sequence length="303" mass="34384">MKSVRTVCGKISGDSMGYTLAHEHLIVSPELSDKKYDDYRLLDINLMCMEVEKFKQKSGKTIVEMTPLNYGRDPLKYREIAIRENINIICCTGFHKEEFLPELAFKLTETDLINMLLEEINNGMDGTDICPGVIKCGTSYNNITETEVKIIKAAAKVHILTGIPVSTHCDKGTMMLEQGELLVKNGVKPENILLGHTDVQKDLNIQLEALKRGFNILTDHVGRELDNIDEDRIRKIEIMIREGFGGQLFLSGDMGKKDYVTAYGGRPGLDYILGVFKDKFVREIGREYFDKITIDNPKRFFSF</sequence>
<feature type="modified residue" description="N6-carboxylysine" evidence="3 5">
    <location>
        <position position="135"/>
    </location>
</feature>
<feature type="binding site" evidence="4">
    <location>
        <position position="22"/>
    </location>
    <ligand>
        <name>Zn(2+)</name>
        <dbReference type="ChEBI" id="CHEBI:29105"/>
        <label>1</label>
    </ligand>
</feature>
<dbReference type="SUPFAM" id="SSF51556">
    <property type="entry name" value="Metallo-dependent hydrolases"/>
    <property type="match status" value="1"/>
</dbReference>
<dbReference type="PROSITE" id="PS51347">
    <property type="entry name" value="PHOSPHOTRIESTERASE_2"/>
    <property type="match status" value="1"/>
</dbReference>
<dbReference type="HOGENOM" id="CLU_054760_1_1_0"/>
<evidence type="ECO:0000256" key="5">
    <source>
        <dbReference type="PROSITE-ProRule" id="PRU00679"/>
    </source>
</evidence>
<evidence type="ECO:0000256" key="2">
    <source>
        <dbReference type="ARBA" id="ARBA00022801"/>
    </source>
</evidence>
<dbReference type="InterPro" id="IPR001559">
    <property type="entry name" value="Phosphotriesterase"/>
</dbReference>
<dbReference type="PROSITE" id="PS01322">
    <property type="entry name" value="PHOSPHOTRIESTERASE_1"/>
    <property type="match status" value="1"/>
</dbReference>
<keyword evidence="2" id="KW-0378">Hydrolase</keyword>
<dbReference type="PIRSF" id="PIRSF016839">
    <property type="entry name" value="PhP"/>
    <property type="match status" value="1"/>
</dbReference>
<keyword evidence="7" id="KW-1185">Reference proteome</keyword>
<dbReference type="eggNOG" id="COG1735">
    <property type="taxonomic scope" value="Bacteria"/>
</dbReference>
<proteinExistence type="inferred from homology"/>
<accession>D1AKT6</accession>
<dbReference type="STRING" id="526218.Sterm_0217"/>
<dbReference type="Pfam" id="PF02126">
    <property type="entry name" value="PTE"/>
    <property type="match status" value="1"/>
</dbReference>
<keyword evidence="1 4" id="KW-0479">Metal-binding</keyword>
<feature type="binding site" evidence="4">
    <location>
        <position position="168"/>
    </location>
    <ligand>
        <name>Zn(2+)</name>
        <dbReference type="ChEBI" id="CHEBI:29105"/>
        <label>2</label>
    </ligand>
</feature>
<feature type="binding site" description="via carbamate group" evidence="4">
    <location>
        <position position="135"/>
    </location>
    <ligand>
        <name>Zn(2+)</name>
        <dbReference type="ChEBI" id="CHEBI:29105"/>
        <label>2</label>
    </ligand>
</feature>
<evidence type="ECO:0000313" key="7">
    <source>
        <dbReference type="Proteomes" id="UP000000845"/>
    </source>
</evidence>
<dbReference type="PANTHER" id="PTHR10819">
    <property type="entry name" value="PHOSPHOTRIESTERASE-RELATED"/>
    <property type="match status" value="1"/>
</dbReference>
<dbReference type="KEGG" id="str:Sterm_0217"/>
<feature type="binding site" evidence="4">
    <location>
        <position position="253"/>
    </location>
    <ligand>
        <name>Zn(2+)</name>
        <dbReference type="ChEBI" id="CHEBI:29105"/>
        <label>1</label>
    </ligand>
</feature>